<feature type="active site" evidence="20">
    <location>
        <position position="332"/>
    </location>
</feature>
<evidence type="ECO:0000313" key="22">
    <source>
        <dbReference type="EMBL" id="SNQ28468.1"/>
    </source>
</evidence>
<dbReference type="GO" id="GO:0008762">
    <property type="term" value="F:UDP-N-acetylmuramate dehydrogenase activity"/>
    <property type="evidence" value="ECO:0007669"/>
    <property type="project" value="UniProtKB-UniRule"/>
</dbReference>
<dbReference type="OrthoDB" id="9804753at2"/>
<proteinExistence type="inferred from homology"/>
<evidence type="ECO:0000256" key="19">
    <source>
        <dbReference type="ARBA" id="ARBA00048914"/>
    </source>
</evidence>
<dbReference type="GO" id="GO:0071555">
    <property type="term" value="P:cell wall organization"/>
    <property type="evidence" value="ECO:0007669"/>
    <property type="project" value="UniProtKB-KW"/>
</dbReference>
<keyword evidence="11 20" id="KW-0274">FAD</keyword>
<dbReference type="SUPFAM" id="SSF56176">
    <property type="entry name" value="FAD-binding/transporter-associated domain-like"/>
    <property type="match status" value="1"/>
</dbReference>
<dbReference type="GO" id="GO:0051301">
    <property type="term" value="P:cell division"/>
    <property type="evidence" value="ECO:0007669"/>
    <property type="project" value="UniProtKB-KW"/>
</dbReference>
<dbReference type="PROSITE" id="PS51387">
    <property type="entry name" value="FAD_PCMH"/>
    <property type="match status" value="1"/>
</dbReference>
<dbReference type="GO" id="GO:0005829">
    <property type="term" value="C:cytosol"/>
    <property type="evidence" value="ECO:0007669"/>
    <property type="project" value="TreeGrafter"/>
</dbReference>
<reference evidence="23" key="1">
    <citation type="submission" date="2017-06" db="EMBL/GenBank/DDBJ databases">
        <authorList>
            <person name="Varghese N."/>
            <person name="Submissions S."/>
        </authorList>
    </citation>
    <scope>NUCLEOTIDE SEQUENCE [LARGE SCALE GENOMIC DNA]</scope>
    <source>
        <strain evidence="23">ANC 5114</strain>
    </source>
</reference>
<keyword evidence="15 20" id="KW-0560">Oxidoreductase</keyword>
<dbReference type="Gene3D" id="3.30.43.10">
    <property type="entry name" value="Uridine Diphospho-n-acetylenolpyruvylglucosamine Reductase, domain 2"/>
    <property type="match status" value="1"/>
</dbReference>
<dbReference type="GO" id="GO:0009252">
    <property type="term" value="P:peptidoglycan biosynthetic process"/>
    <property type="evidence" value="ECO:0007669"/>
    <property type="project" value="UniProtKB-UniRule"/>
</dbReference>
<dbReference type="GO" id="GO:0008360">
    <property type="term" value="P:regulation of cell shape"/>
    <property type="evidence" value="ECO:0007669"/>
    <property type="project" value="UniProtKB-KW"/>
</dbReference>
<comment type="catalytic activity">
    <reaction evidence="19 20">
        <text>UDP-N-acetyl-alpha-D-muramate + NADP(+) = UDP-N-acetyl-3-O-(1-carboxyvinyl)-alpha-D-glucosamine + NADPH + H(+)</text>
        <dbReference type="Rhea" id="RHEA:12248"/>
        <dbReference type="ChEBI" id="CHEBI:15378"/>
        <dbReference type="ChEBI" id="CHEBI:57783"/>
        <dbReference type="ChEBI" id="CHEBI:58349"/>
        <dbReference type="ChEBI" id="CHEBI:68483"/>
        <dbReference type="ChEBI" id="CHEBI:70757"/>
        <dbReference type="EC" id="1.3.1.98"/>
    </reaction>
</comment>
<dbReference type="InterPro" id="IPR036318">
    <property type="entry name" value="FAD-bd_PCMH-like_sf"/>
</dbReference>
<protein>
    <recommendedName>
        <fullName evidence="7 20">UDP-N-acetylenolpyruvoylglucosamine reductase</fullName>
        <ecNumber evidence="6 20">1.3.1.98</ecNumber>
    </recommendedName>
    <alternativeName>
        <fullName evidence="18 20">UDP-N-acetylmuramate dehydrogenase</fullName>
    </alternativeName>
</protein>
<dbReference type="PANTHER" id="PTHR21071:SF4">
    <property type="entry name" value="UDP-N-ACETYLENOLPYRUVOYLGLUCOSAMINE REDUCTASE"/>
    <property type="match status" value="1"/>
</dbReference>
<dbReference type="Pfam" id="PF02873">
    <property type="entry name" value="MurB_C"/>
    <property type="match status" value="1"/>
</dbReference>
<accession>A0A217ED78</accession>
<evidence type="ECO:0000256" key="5">
    <source>
        <dbReference type="ARBA" id="ARBA00010485"/>
    </source>
</evidence>
<evidence type="ECO:0000256" key="9">
    <source>
        <dbReference type="ARBA" id="ARBA00022618"/>
    </source>
</evidence>
<evidence type="ECO:0000256" key="2">
    <source>
        <dbReference type="ARBA" id="ARBA00003921"/>
    </source>
</evidence>
<comment type="subcellular location">
    <subcellularLocation>
        <location evidence="3 20">Cytoplasm</location>
    </subcellularLocation>
</comment>
<keyword evidence="17 20" id="KW-0961">Cell wall biogenesis/degradation</keyword>
<sequence>MTVLNIQNGVQLQPFNTLKLNAVASHYVEVGSKEMLILALEYAKQHQLNTLILSGGSNILLPKMIHALVIHIHIQGINVLVEHGDCLTVHVGAGENWHEFVRYTTQKKWYGLQNLALIPGRVGASPVQNIGAYGVEVGEWIDTVEAYDQTCGQFVTLTKEDCAFAYRDSIFKQQPYRYIIVAVVFKLSKQPVFQLNYGDLKQAVADHVTIDNVEQQIIHIRQSKLPDPKDFPNVGSFFKNPLLSATQHQQLVAQFPHIPSYPQADGRVKVAAGWLIEHTGWKGKRLGAVGMFAKQALVLVNYEQANLNDVCLTYTSVQHDVQNKFNILLEPEPIMIKENGLIQSHIG</sequence>
<dbReference type="RefSeq" id="WP_088822514.1">
    <property type="nucleotide sequence ID" value="NZ_FZLN01000001.1"/>
</dbReference>
<evidence type="ECO:0000256" key="20">
    <source>
        <dbReference type="HAMAP-Rule" id="MF_00037"/>
    </source>
</evidence>
<feature type="domain" description="FAD-binding PCMH-type" evidence="21">
    <location>
        <begin position="20"/>
        <end position="190"/>
    </location>
</feature>
<evidence type="ECO:0000256" key="10">
    <source>
        <dbReference type="ARBA" id="ARBA00022630"/>
    </source>
</evidence>
<feature type="active site" evidence="20">
    <location>
        <position position="167"/>
    </location>
</feature>
<evidence type="ECO:0000256" key="1">
    <source>
        <dbReference type="ARBA" id="ARBA00001974"/>
    </source>
</evidence>
<dbReference type="InterPro" id="IPR006094">
    <property type="entry name" value="Oxid_FAD_bind_N"/>
</dbReference>
<keyword evidence="14 20" id="KW-0573">Peptidoglycan synthesis</keyword>
<dbReference type="InterPro" id="IPR036635">
    <property type="entry name" value="MurB_C_sf"/>
</dbReference>
<dbReference type="InterPro" id="IPR003170">
    <property type="entry name" value="MurB"/>
</dbReference>
<evidence type="ECO:0000256" key="17">
    <source>
        <dbReference type="ARBA" id="ARBA00023316"/>
    </source>
</evidence>
<evidence type="ECO:0000256" key="3">
    <source>
        <dbReference type="ARBA" id="ARBA00004496"/>
    </source>
</evidence>
<dbReference type="GO" id="GO:0071949">
    <property type="term" value="F:FAD binding"/>
    <property type="evidence" value="ECO:0007669"/>
    <property type="project" value="InterPro"/>
</dbReference>
<evidence type="ECO:0000256" key="6">
    <source>
        <dbReference type="ARBA" id="ARBA00012518"/>
    </source>
</evidence>
<keyword evidence="9 20" id="KW-0132">Cell division</keyword>
<comment type="pathway">
    <text evidence="4 20">Cell wall biogenesis; peptidoglycan biosynthesis.</text>
</comment>
<keyword evidence="12 20" id="KW-0521">NADP</keyword>
<dbReference type="EMBL" id="FZLN01000001">
    <property type="protein sequence ID" value="SNQ28468.1"/>
    <property type="molecule type" value="Genomic_DNA"/>
</dbReference>
<dbReference type="InterPro" id="IPR016166">
    <property type="entry name" value="FAD-bd_PCMH"/>
</dbReference>
<dbReference type="AlphaFoldDB" id="A0A217ED78"/>
<keyword evidence="13 20" id="KW-0133">Cell shape</keyword>
<evidence type="ECO:0000256" key="4">
    <source>
        <dbReference type="ARBA" id="ARBA00004752"/>
    </source>
</evidence>
<name>A0A217ED78_9GAMM</name>
<dbReference type="PANTHER" id="PTHR21071">
    <property type="entry name" value="UDP-N-ACETYLENOLPYRUVOYLGLUCOSAMINE REDUCTASE"/>
    <property type="match status" value="1"/>
</dbReference>
<comment type="similarity">
    <text evidence="5 20">Belongs to the MurB family.</text>
</comment>
<dbReference type="EC" id="1.3.1.98" evidence="6 20"/>
<dbReference type="HAMAP" id="MF_00037">
    <property type="entry name" value="MurB"/>
    <property type="match status" value="1"/>
</dbReference>
<dbReference type="InterPro" id="IPR016167">
    <property type="entry name" value="FAD-bd_PCMH_sub1"/>
</dbReference>
<dbReference type="Pfam" id="PF01565">
    <property type="entry name" value="FAD_binding_4"/>
    <property type="match status" value="1"/>
</dbReference>
<gene>
    <name evidence="20" type="primary">murB</name>
    <name evidence="22" type="ORF">SAMN05444584_0391</name>
</gene>
<evidence type="ECO:0000256" key="14">
    <source>
        <dbReference type="ARBA" id="ARBA00022984"/>
    </source>
</evidence>
<dbReference type="NCBIfam" id="NF010478">
    <property type="entry name" value="PRK13903.1"/>
    <property type="match status" value="1"/>
</dbReference>
<keyword evidence="10 20" id="KW-0285">Flavoprotein</keyword>
<dbReference type="Gene3D" id="3.30.465.10">
    <property type="match status" value="1"/>
</dbReference>
<feature type="active site" description="Proton donor" evidence="20">
    <location>
        <position position="236"/>
    </location>
</feature>
<evidence type="ECO:0000256" key="11">
    <source>
        <dbReference type="ARBA" id="ARBA00022827"/>
    </source>
</evidence>
<dbReference type="InterPro" id="IPR011601">
    <property type="entry name" value="MurB_C"/>
</dbReference>
<keyword evidence="8 20" id="KW-0963">Cytoplasm</keyword>
<keyword evidence="23" id="KW-1185">Reference proteome</keyword>
<keyword evidence="16 20" id="KW-0131">Cell cycle</keyword>
<evidence type="ECO:0000256" key="13">
    <source>
        <dbReference type="ARBA" id="ARBA00022960"/>
    </source>
</evidence>
<dbReference type="Gene3D" id="3.90.78.10">
    <property type="entry name" value="UDP-N-acetylenolpyruvoylglucosamine reductase, C-terminal domain"/>
    <property type="match status" value="1"/>
</dbReference>
<dbReference type="NCBIfam" id="NF000755">
    <property type="entry name" value="PRK00046.1"/>
    <property type="match status" value="1"/>
</dbReference>
<dbReference type="InterPro" id="IPR016169">
    <property type="entry name" value="FAD-bd_PCMH_sub2"/>
</dbReference>
<organism evidence="22 23">
    <name type="scientific">Acinetobacter apis</name>
    <dbReference type="NCBI Taxonomy" id="1229165"/>
    <lineage>
        <taxon>Bacteria</taxon>
        <taxon>Pseudomonadati</taxon>
        <taxon>Pseudomonadota</taxon>
        <taxon>Gammaproteobacteria</taxon>
        <taxon>Moraxellales</taxon>
        <taxon>Moraxellaceae</taxon>
        <taxon>Acinetobacter</taxon>
    </lineage>
</organism>
<comment type="cofactor">
    <cofactor evidence="1 20">
        <name>FAD</name>
        <dbReference type="ChEBI" id="CHEBI:57692"/>
    </cofactor>
</comment>
<evidence type="ECO:0000313" key="23">
    <source>
        <dbReference type="Proteomes" id="UP000243463"/>
    </source>
</evidence>
<evidence type="ECO:0000256" key="8">
    <source>
        <dbReference type="ARBA" id="ARBA00022490"/>
    </source>
</evidence>
<dbReference type="SUPFAM" id="SSF56194">
    <property type="entry name" value="Uridine diphospho-N-Acetylenolpyruvylglucosamine reductase, MurB, C-terminal domain"/>
    <property type="match status" value="1"/>
</dbReference>
<evidence type="ECO:0000256" key="15">
    <source>
        <dbReference type="ARBA" id="ARBA00023002"/>
    </source>
</evidence>
<evidence type="ECO:0000256" key="18">
    <source>
        <dbReference type="ARBA" id="ARBA00031026"/>
    </source>
</evidence>
<dbReference type="UniPathway" id="UPA00219"/>
<dbReference type="NCBIfam" id="TIGR00179">
    <property type="entry name" value="murB"/>
    <property type="match status" value="1"/>
</dbReference>
<dbReference type="Proteomes" id="UP000243463">
    <property type="component" value="Unassembled WGS sequence"/>
</dbReference>
<evidence type="ECO:0000256" key="7">
    <source>
        <dbReference type="ARBA" id="ARBA00015188"/>
    </source>
</evidence>
<comment type="function">
    <text evidence="2 20">Cell wall formation.</text>
</comment>
<evidence type="ECO:0000259" key="21">
    <source>
        <dbReference type="PROSITE" id="PS51387"/>
    </source>
</evidence>
<evidence type="ECO:0000256" key="16">
    <source>
        <dbReference type="ARBA" id="ARBA00023306"/>
    </source>
</evidence>
<evidence type="ECO:0000256" key="12">
    <source>
        <dbReference type="ARBA" id="ARBA00022857"/>
    </source>
</evidence>